<gene>
    <name evidence="1" type="ORF">AWU82_28685</name>
</gene>
<evidence type="ECO:0000313" key="1">
    <source>
        <dbReference type="EMBL" id="AUG97441.1"/>
    </source>
</evidence>
<proteinExistence type="predicted"/>
<accession>A0ABN5FMY3</accession>
<reference evidence="1" key="1">
    <citation type="submission" date="2017-12" db="EMBL/GenBank/DDBJ databases">
        <title>Pseudomonas sp. MS586 complete sequence.</title>
        <authorList>
            <person name="Lu S."/>
            <person name="Deng P."/>
        </authorList>
    </citation>
    <scope>NUCLEOTIDE SEQUENCE</scope>
    <source>
        <strain evidence="1">MS586</strain>
    </source>
</reference>
<keyword evidence="2" id="KW-1185">Reference proteome</keyword>
<dbReference type="Proteomes" id="UP000075187">
    <property type="component" value="Chromosome"/>
</dbReference>
<organism evidence="1 2">
    <name type="scientific">Pseudomonas glycinae</name>
    <dbReference type="NCBI Taxonomy" id="1785145"/>
    <lineage>
        <taxon>Bacteria</taxon>
        <taxon>Pseudomonadati</taxon>
        <taxon>Pseudomonadota</taxon>
        <taxon>Gammaproteobacteria</taxon>
        <taxon>Pseudomonadales</taxon>
        <taxon>Pseudomonadaceae</taxon>
        <taxon>Pseudomonas</taxon>
    </lineage>
</organism>
<evidence type="ECO:0000313" key="2">
    <source>
        <dbReference type="Proteomes" id="UP000075187"/>
    </source>
</evidence>
<sequence>MRPFRAGGSGGKALHERKSILIADCLIVPTSRRRTVRVGMPQWTLCVRFGTRSVPGCIPTQSVGTIIGGAITCRVSRGSSPGS</sequence>
<protein>
    <submittedName>
        <fullName evidence="1">Uncharacterized protein</fullName>
    </submittedName>
</protein>
<name>A0ABN5FMY3_9PSED</name>
<dbReference type="EMBL" id="CP014205">
    <property type="protein sequence ID" value="AUG97441.1"/>
    <property type="molecule type" value="Genomic_DNA"/>
</dbReference>